<dbReference type="KEGG" id="fcy:FRACYDRAFT_237871"/>
<reference evidence="7 8" key="1">
    <citation type="submission" date="2016-09" db="EMBL/GenBank/DDBJ databases">
        <title>Extensive genetic diversity and differential bi-allelic expression allows diatom success in the polar Southern Ocean.</title>
        <authorList>
            <consortium name="DOE Joint Genome Institute"/>
            <person name="Mock T."/>
            <person name="Otillar R.P."/>
            <person name="Strauss J."/>
            <person name="Dupont C."/>
            <person name="Frickenhaus S."/>
            <person name="Maumus F."/>
            <person name="Mcmullan M."/>
            <person name="Sanges R."/>
            <person name="Schmutz J."/>
            <person name="Toseland A."/>
            <person name="Valas R."/>
            <person name="Veluchamy A."/>
            <person name="Ward B.J."/>
            <person name="Allen A."/>
            <person name="Barry K."/>
            <person name="Falciatore A."/>
            <person name="Ferrante M."/>
            <person name="Fortunato A.E."/>
            <person name="Gloeckner G."/>
            <person name="Gruber A."/>
            <person name="Hipkin R."/>
            <person name="Janech M."/>
            <person name="Kroth P."/>
            <person name="Leese F."/>
            <person name="Lindquist E."/>
            <person name="Lyon B.R."/>
            <person name="Martin J."/>
            <person name="Mayer C."/>
            <person name="Parker M."/>
            <person name="Quesneville H."/>
            <person name="Raymond J."/>
            <person name="Uhlig C."/>
            <person name="Valentin K.U."/>
            <person name="Worden A.Z."/>
            <person name="Armbrust E.V."/>
            <person name="Bowler C."/>
            <person name="Green B."/>
            <person name="Moulton V."/>
            <person name="Van Oosterhout C."/>
            <person name="Grigoriev I."/>
        </authorList>
    </citation>
    <scope>NUCLEOTIDE SEQUENCE [LARGE SCALE GENOMIC DNA]</scope>
    <source>
        <strain evidence="7 8">CCMP1102</strain>
    </source>
</reference>
<dbReference type="Gene3D" id="2.60.120.260">
    <property type="entry name" value="Galactose-binding domain-like"/>
    <property type="match status" value="2"/>
</dbReference>
<dbReference type="GO" id="GO:0030596">
    <property type="term" value="F:alpha-L-rhamnosidase activity"/>
    <property type="evidence" value="ECO:0007669"/>
    <property type="project" value="UniProtKB-EC"/>
</dbReference>
<evidence type="ECO:0000259" key="4">
    <source>
        <dbReference type="Pfam" id="PF05592"/>
    </source>
</evidence>
<dbReference type="InterPro" id="IPR008902">
    <property type="entry name" value="Rhamnosid_concanavalin"/>
</dbReference>
<dbReference type="Proteomes" id="UP000095751">
    <property type="component" value="Unassembled WGS sequence"/>
</dbReference>
<dbReference type="Pfam" id="PF25788">
    <property type="entry name" value="Ig_Rha78A_N"/>
    <property type="match status" value="1"/>
</dbReference>
<dbReference type="Gene3D" id="2.60.420.10">
    <property type="entry name" value="Maltose phosphorylase, domain 3"/>
    <property type="match status" value="1"/>
</dbReference>
<keyword evidence="8" id="KW-1185">Reference proteome</keyword>
<organism evidence="7 8">
    <name type="scientific">Fragilariopsis cylindrus CCMP1102</name>
    <dbReference type="NCBI Taxonomy" id="635003"/>
    <lineage>
        <taxon>Eukaryota</taxon>
        <taxon>Sar</taxon>
        <taxon>Stramenopiles</taxon>
        <taxon>Ochrophyta</taxon>
        <taxon>Bacillariophyta</taxon>
        <taxon>Bacillariophyceae</taxon>
        <taxon>Bacillariophycidae</taxon>
        <taxon>Bacillariales</taxon>
        <taxon>Bacillariaceae</taxon>
        <taxon>Fragilariopsis</taxon>
    </lineage>
</organism>
<dbReference type="InterPro" id="IPR013783">
    <property type="entry name" value="Ig-like_fold"/>
</dbReference>
<feature type="signal peptide" evidence="3">
    <location>
        <begin position="1"/>
        <end position="28"/>
    </location>
</feature>
<evidence type="ECO:0000313" key="8">
    <source>
        <dbReference type="Proteomes" id="UP000095751"/>
    </source>
</evidence>
<feature type="chain" id="PRO_5009193107" description="alpha-L-rhamnosidase" evidence="3">
    <location>
        <begin position="29"/>
        <end position="1068"/>
    </location>
</feature>
<dbReference type="AlphaFoldDB" id="A0A1E7FI48"/>
<dbReference type="PANTHER" id="PTHR33307">
    <property type="entry name" value="ALPHA-RHAMNOSIDASE (EUROFUNG)"/>
    <property type="match status" value="1"/>
</dbReference>
<dbReference type="InterPro" id="IPR013737">
    <property type="entry name" value="Bac_rhamnosid_N"/>
</dbReference>
<proteinExistence type="predicted"/>
<dbReference type="SUPFAM" id="SSF48208">
    <property type="entry name" value="Six-hairpin glycosidases"/>
    <property type="match status" value="1"/>
</dbReference>
<dbReference type="InParanoid" id="A0A1E7FI48"/>
<name>A0A1E7FI48_9STRA</name>
<dbReference type="OrthoDB" id="186643at2759"/>
<feature type="domain" description="Alpha-L-rhamnosidase six-hairpin glycosidase" evidence="6">
    <location>
        <begin position="571"/>
        <end position="913"/>
    </location>
</feature>
<evidence type="ECO:0000256" key="2">
    <source>
        <dbReference type="ARBA" id="ARBA00012652"/>
    </source>
</evidence>
<feature type="domain" description="Alpha-L-rhamnosidase concanavalin-like" evidence="4">
    <location>
        <begin position="463"/>
        <end position="567"/>
    </location>
</feature>
<gene>
    <name evidence="7" type="ORF">FRACYDRAFT_237871</name>
</gene>
<feature type="domain" description="Bacterial alpha-L-rhamnosidase N-terminal" evidence="5">
    <location>
        <begin position="263"/>
        <end position="443"/>
    </location>
</feature>
<dbReference type="Gene3D" id="1.50.10.10">
    <property type="match status" value="1"/>
</dbReference>
<evidence type="ECO:0000256" key="1">
    <source>
        <dbReference type="ARBA" id="ARBA00001445"/>
    </source>
</evidence>
<evidence type="ECO:0000259" key="5">
    <source>
        <dbReference type="Pfam" id="PF08531"/>
    </source>
</evidence>
<dbReference type="Pfam" id="PF17389">
    <property type="entry name" value="Bac_rhamnosid6H"/>
    <property type="match status" value="1"/>
</dbReference>
<dbReference type="InterPro" id="IPR012341">
    <property type="entry name" value="6hp_glycosidase-like_sf"/>
</dbReference>
<keyword evidence="3" id="KW-0732">Signal</keyword>
<dbReference type="Pfam" id="PF05592">
    <property type="entry name" value="Bac_rhamnosid"/>
    <property type="match status" value="1"/>
</dbReference>
<accession>A0A1E7FI48</accession>
<dbReference type="InterPro" id="IPR016007">
    <property type="entry name" value="Alpha_rhamnosid"/>
</dbReference>
<evidence type="ECO:0000313" key="7">
    <source>
        <dbReference type="EMBL" id="OEU17453.1"/>
    </source>
</evidence>
<dbReference type="GO" id="GO:0005975">
    <property type="term" value="P:carbohydrate metabolic process"/>
    <property type="evidence" value="ECO:0007669"/>
    <property type="project" value="InterPro"/>
</dbReference>
<dbReference type="Pfam" id="PF08531">
    <property type="entry name" value="Bac_rhamnosid_N"/>
    <property type="match status" value="1"/>
</dbReference>
<sequence>MRFVINSFYWRCLVFLVYVLLHHDESLTAVASDDSSIINPGAGASAIGNHYSIQVETLTTEYMDSPLGVDKAIPRVSWKIQNNDGGDANDQSIFTSTTVNDNDADADATTQRIRRRGVFQQMYQLHVYSLSPPSSSCSSCDDNGWNDCGWVSSNETHLVPLDCNDLTPISTSDMYVSWKVSVMLDDDSVIESDIANFRTGIFGPWKAQWITGGKVDDDDDDSSRNNKKDRTLLRKEFLLTTKANSHNNIINEGEDDGDGDNYATLFVSGIGYNHVYLNGVKVGDHQLDPGWTNFTKRTWYTSYDVTHMLQFDDNVENGVLSSDAVANNNVIAVMLGNGWWSCGPPPGTKQSYCTNDPPQLILQLHINGHPVLISDETWRASADSPIIYNSIYNGEIYDARIAESIEGWTSLHYDDEGWSQSKIADTVASKAILSSQLFEPIRHISTRSPISIVVSGKADNNLTQVLDFGQNQAGIVRLKRFFCPRGTQVTLRHAELIMHPPYGYYDNSTIYVENMRTAKPNDYYICTGNPQGESYTPTFTYHGFRYVEVTGLNHALDPSDVAAVEMHTDVKQTSLIKFADPLLNKIQHMVMWGLKSNFMSVQTDCNQRDERKGWMGDAALTAEAAVLSYDMGAFYTHWLSQMVDNQNPDDGSMPNIVPPGGRIEGAPNWQTAYPMILWVMITYYGDRELLFYHHDSLVRYFDFLESSYSRTGVKKFRTGFGDWVPPPPHPKSDPHLMGAFAFLGDMKLGIDIFKYSRHPDAGAQLNRLKDLLEKVVTEYHDAFYNETSGVYMSGLQTEQALSLYLGVVPADLQTSILSSLVDDIEVTNIGHTTSGIIGIKYAMEVLSKLDRGDVALDLALQTTYPSWGYMVNSQYEPATTVWELWDSDTAGPGMNSRNHHMFGSITSWFYKYVAGIQSLDPGFSRVQIRPNLLRHSNFTTKIASPHGDICLNYLKQDGDYDNDEHSVIFFYEVILPPGTSGTLHIPIAFDDKETALKNGNNVEIFIEESGYLVWSDWKFVSGVNGVLDAVENGKSVQLDLSNGRYLFKVAASNRVISTAKMPGTVKIK</sequence>
<dbReference type="InterPro" id="IPR008928">
    <property type="entry name" value="6-hairpin_glycosidase_sf"/>
</dbReference>
<dbReference type="InterPro" id="IPR035396">
    <property type="entry name" value="Bac_rhamnosid6H"/>
</dbReference>
<protein>
    <recommendedName>
        <fullName evidence="2">alpha-L-rhamnosidase</fullName>
        <ecNumber evidence="2">3.2.1.40</ecNumber>
    </recommendedName>
</protein>
<dbReference type="EMBL" id="KV784357">
    <property type="protein sequence ID" value="OEU17453.1"/>
    <property type="molecule type" value="Genomic_DNA"/>
</dbReference>
<evidence type="ECO:0000259" key="6">
    <source>
        <dbReference type="Pfam" id="PF17389"/>
    </source>
</evidence>
<comment type="catalytic activity">
    <reaction evidence="1">
        <text>Hydrolysis of terminal non-reducing alpha-L-rhamnose residues in alpha-L-rhamnosides.</text>
        <dbReference type="EC" id="3.2.1.40"/>
    </reaction>
</comment>
<evidence type="ECO:0000256" key="3">
    <source>
        <dbReference type="SAM" id="SignalP"/>
    </source>
</evidence>
<dbReference type="EC" id="3.2.1.40" evidence="2"/>
<dbReference type="PANTHER" id="PTHR33307:SF6">
    <property type="entry name" value="ALPHA-RHAMNOSIDASE (EUROFUNG)-RELATED"/>
    <property type="match status" value="1"/>
</dbReference>
<dbReference type="Gene3D" id="2.60.40.10">
    <property type="entry name" value="Immunoglobulins"/>
    <property type="match status" value="1"/>
</dbReference>